<dbReference type="EC" id="4.1.3.17" evidence="5"/>
<dbReference type="EMBL" id="FOTS01000034">
    <property type="protein sequence ID" value="SFM03458.1"/>
    <property type="molecule type" value="Genomic_DNA"/>
</dbReference>
<comment type="cofactor">
    <cofactor evidence="13">
        <name>Mg(2+)</name>
        <dbReference type="ChEBI" id="CHEBI:18420"/>
    </cofactor>
</comment>
<evidence type="ECO:0000256" key="10">
    <source>
        <dbReference type="ARBA" id="ARBA00030169"/>
    </source>
</evidence>
<dbReference type="RefSeq" id="WP_175490593.1">
    <property type="nucleotide sequence ID" value="NZ_FOTS01000034.1"/>
</dbReference>
<keyword evidence="13" id="KW-0460">Magnesium</keyword>
<organism evidence="14 15">
    <name type="scientific">Pelosinus propionicus DSM 13327</name>
    <dbReference type="NCBI Taxonomy" id="1123291"/>
    <lineage>
        <taxon>Bacteria</taxon>
        <taxon>Bacillati</taxon>
        <taxon>Bacillota</taxon>
        <taxon>Negativicutes</taxon>
        <taxon>Selenomonadales</taxon>
        <taxon>Sporomusaceae</taxon>
        <taxon>Pelosinus</taxon>
    </lineage>
</organism>
<dbReference type="GO" id="GO:0046872">
    <property type="term" value="F:metal ion binding"/>
    <property type="evidence" value="ECO:0007669"/>
    <property type="project" value="UniProtKB-KW"/>
</dbReference>
<dbReference type="GO" id="GO:0008948">
    <property type="term" value="F:oxaloacetate decarboxylase activity"/>
    <property type="evidence" value="ECO:0007669"/>
    <property type="project" value="UniProtKB-EC"/>
</dbReference>
<evidence type="ECO:0000256" key="8">
    <source>
        <dbReference type="ARBA" id="ARBA00025046"/>
    </source>
</evidence>
<comment type="catalytic activity">
    <reaction evidence="12">
        <text>oxaloacetate + H(+) = pyruvate + CO2</text>
        <dbReference type="Rhea" id="RHEA:15641"/>
        <dbReference type="ChEBI" id="CHEBI:15361"/>
        <dbReference type="ChEBI" id="CHEBI:15378"/>
        <dbReference type="ChEBI" id="CHEBI:16452"/>
        <dbReference type="ChEBI" id="CHEBI:16526"/>
        <dbReference type="EC" id="4.1.1.112"/>
    </reaction>
</comment>
<accession>A0A1I4MJT0</accession>
<proteinExistence type="inferred from homology"/>
<comment type="function">
    <text evidence="8">Catalyzes the aldol cleavage of 4-hydroxy-4-methyl-2-oxoglutarate (HMG) into 2 molecules of pyruvate. Also contains a secondary oxaloacetate (OAA) decarboxylase activity due to the common pyruvate enolate transition state formed following C-C bond cleavage in the retro-aldol and decarboxylation reactions.</text>
</comment>
<dbReference type="InterPro" id="IPR036704">
    <property type="entry name" value="RraA/RraA-like_sf"/>
</dbReference>
<dbReference type="PANTHER" id="PTHR33254">
    <property type="entry name" value="4-HYDROXY-4-METHYL-2-OXOGLUTARATE ALDOLASE 3-RELATED"/>
    <property type="match status" value="1"/>
</dbReference>
<evidence type="ECO:0000313" key="14">
    <source>
        <dbReference type="EMBL" id="SFM03458.1"/>
    </source>
</evidence>
<protein>
    <recommendedName>
        <fullName evidence="7">Putative 4-hydroxy-4-methyl-2-oxoglutarate aldolase</fullName>
        <ecNumber evidence="6">4.1.1.112</ecNumber>
        <ecNumber evidence="5">4.1.3.17</ecNumber>
    </recommendedName>
    <alternativeName>
        <fullName evidence="11">Oxaloacetate decarboxylase</fullName>
    </alternativeName>
    <alternativeName>
        <fullName evidence="9">Regulator of ribonuclease activity homolog</fullName>
    </alternativeName>
    <alternativeName>
        <fullName evidence="10">RraA-like protein</fullName>
    </alternativeName>
</protein>
<evidence type="ECO:0000256" key="3">
    <source>
        <dbReference type="ARBA" id="ARBA00008621"/>
    </source>
</evidence>
<sequence length="214" mass="22257">MELKTHAMPLLLSSEMIEEFSQLSTTLISDAMAGTGVMDYKIKSIKPGVKLAGTAFTVDTKEGSALAVIAAVALAQQGHILVISGKGEASNAVIGDMLVKTALKSGISGIVVDGLVRDVSVLRDMDMPLFAIGAVPSAAKKNGHGELNSPIVCGGISVKPGDLIVGDDDGVVVVPSHAMYDVLLAAKAKLASEEQRIQDIDNGLLVPEWLKKLL</sequence>
<feature type="binding site" evidence="13">
    <location>
        <position position="117"/>
    </location>
    <ligand>
        <name>substrate</name>
    </ligand>
</feature>
<evidence type="ECO:0000256" key="2">
    <source>
        <dbReference type="ARBA" id="ARBA00001968"/>
    </source>
</evidence>
<evidence type="ECO:0000256" key="11">
    <source>
        <dbReference type="ARBA" id="ARBA00032305"/>
    </source>
</evidence>
<evidence type="ECO:0000256" key="1">
    <source>
        <dbReference type="ARBA" id="ARBA00001342"/>
    </source>
</evidence>
<evidence type="ECO:0000313" key="15">
    <source>
        <dbReference type="Proteomes" id="UP000199520"/>
    </source>
</evidence>
<name>A0A1I4MJT0_9FIRM</name>
<evidence type="ECO:0000256" key="4">
    <source>
        <dbReference type="ARBA" id="ARBA00011233"/>
    </source>
</evidence>
<evidence type="ECO:0000256" key="7">
    <source>
        <dbReference type="ARBA" id="ARBA00016549"/>
    </source>
</evidence>
<feature type="binding site" evidence="13">
    <location>
        <position position="118"/>
    </location>
    <ligand>
        <name>Mg(2+)</name>
        <dbReference type="ChEBI" id="CHEBI:18420"/>
    </ligand>
</feature>
<dbReference type="AlphaFoldDB" id="A0A1I4MJT0"/>
<dbReference type="GO" id="GO:0047443">
    <property type="term" value="F:4-hydroxy-4-methyl-2-oxoglutarate aldolase activity"/>
    <property type="evidence" value="ECO:0007669"/>
    <property type="project" value="UniProtKB-EC"/>
</dbReference>
<evidence type="ECO:0000256" key="5">
    <source>
        <dbReference type="ARBA" id="ARBA00012213"/>
    </source>
</evidence>
<dbReference type="SUPFAM" id="SSF89562">
    <property type="entry name" value="RraA-like"/>
    <property type="match status" value="1"/>
</dbReference>
<comment type="subunit">
    <text evidence="4">Homotrimer.</text>
</comment>
<comment type="cofactor">
    <cofactor evidence="2">
        <name>a divalent metal cation</name>
        <dbReference type="ChEBI" id="CHEBI:60240"/>
    </cofactor>
</comment>
<dbReference type="CDD" id="cd16841">
    <property type="entry name" value="RraA_family"/>
    <property type="match status" value="1"/>
</dbReference>
<evidence type="ECO:0000256" key="12">
    <source>
        <dbReference type="ARBA" id="ARBA00047973"/>
    </source>
</evidence>
<dbReference type="Proteomes" id="UP000199520">
    <property type="component" value="Unassembled WGS sequence"/>
</dbReference>
<dbReference type="EC" id="4.1.1.112" evidence="6"/>
<evidence type="ECO:0000256" key="9">
    <source>
        <dbReference type="ARBA" id="ARBA00029596"/>
    </source>
</evidence>
<feature type="binding site" evidence="13">
    <location>
        <begin position="95"/>
        <end position="98"/>
    </location>
    <ligand>
        <name>substrate</name>
    </ligand>
</feature>
<keyword evidence="15" id="KW-1185">Reference proteome</keyword>
<evidence type="ECO:0000256" key="6">
    <source>
        <dbReference type="ARBA" id="ARBA00012947"/>
    </source>
</evidence>
<dbReference type="PANTHER" id="PTHR33254:SF4">
    <property type="entry name" value="4-HYDROXY-4-METHYL-2-OXOGLUTARATE ALDOLASE 3-RELATED"/>
    <property type="match status" value="1"/>
</dbReference>
<comment type="similarity">
    <text evidence="3">Belongs to the class II aldolase/RraA-like family.</text>
</comment>
<dbReference type="Pfam" id="PF03737">
    <property type="entry name" value="RraA-like"/>
    <property type="match status" value="1"/>
</dbReference>
<evidence type="ECO:0000256" key="13">
    <source>
        <dbReference type="PIRSR" id="PIRSR605493-1"/>
    </source>
</evidence>
<dbReference type="InterPro" id="IPR005493">
    <property type="entry name" value="RraA/RraA-like"/>
</dbReference>
<comment type="catalytic activity">
    <reaction evidence="1">
        <text>4-hydroxy-4-methyl-2-oxoglutarate = 2 pyruvate</text>
        <dbReference type="Rhea" id="RHEA:22748"/>
        <dbReference type="ChEBI" id="CHEBI:15361"/>
        <dbReference type="ChEBI" id="CHEBI:58276"/>
        <dbReference type="EC" id="4.1.3.17"/>
    </reaction>
</comment>
<keyword evidence="13" id="KW-0479">Metal-binding</keyword>
<reference evidence="15" key="1">
    <citation type="submission" date="2016-10" db="EMBL/GenBank/DDBJ databases">
        <authorList>
            <person name="Varghese N."/>
            <person name="Submissions S."/>
        </authorList>
    </citation>
    <scope>NUCLEOTIDE SEQUENCE [LARGE SCALE GENOMIC DNA]</scope>
    <source>
        <strain evidence="15">DSM 13327</strain>
    </source>
</reference>
<dbReference type="STRING" id="1123291.SAMN04490355_103456"/>
<gene>
    <name evidence="14" type="ORF">SAMN04490355_103456</name>
</gene>
<dbReference type="Gene3D" id="3.50.30.40">
    <property type="entry name" value="Ribonuclease E inhibitor RraA/RraA-like"/>
    <property type="match status" value="1"/>
</dbReference>